<dbReference type="SUPFAM" id="SSF52279">
    <property type="entry name" value="Beta-D-glucan exohydrolase, C-terminal domain"/>
    <property type="match status" value="1"/>
</dbReference>
<dbReference type="InterPro" id="IPR026891">
    <property type="entry name" value="Fn3-like"/>
</dbReference>
<comment type="similarity">
    <text evidence="2 6">Belongs to the glycosyl hydrolase 3 family.</text>
</comment>
<evidence type="ECO:0000256" key="3">
    <source>
        <dbReference type="ARBA" id="ARBA00012744"/>
    </source>
</evidence>
<dbReference type="InterPro" id="IPR013783">
    <property type="entry name" value="Ig-like_fold"/>
</dbReference>
<proteinExistence type="inferred from homology"/>
<dbReference type="Gene3D" id="2.60.120.260">
    <property type="entry name" value="Galactose-binding domain-like"/>
    <property type="match status" value="1"/>
</dbReference>
<dbReference type="GO" id="GO:0030245">
    <property type="term" value="P:cellulose catabolic process"/>
    <property type="evidence" value="ECO:0007669"/>
    <property type="project" value="UniProtKB-UniPathway"/>
</dbReference>
<dbReference type="OrthoDB" id="47059at2759"/>
<feature type="domain" description="PA14" evidence="7">
    <location>
        <begin position="397"/>
        <end position="557"/>
    </location>
</feature>
<protein>
    <recommendedName>
        <fullName evidence="3 6">beta-glucosidase</fullName>
        <ecNumber evidence="3 6">3.2.1.21</ecNumber>
    </recommendedName>
</protein>
<dbReference type="PANTHER" id="PTHR42715:SF27">
    <property type="entry name" value="BETA-GLUCOSIDASE-RELATED"/>
    <property type="match status" value="1"/>
</dbReference>
<dbReference type="Pfam" id="PF00933">
    <property type="entry name" value="Glyco_hydro_3"/>
    <property type="match status" value="1"/>
</dbReference>
<dbReference type="InterPro" id="IPR036881">
    <property type="entry name" value="Glyco_hydro_3_C_sf"/>
</dbReference>
<dbReference type="InterPro" id="IPR036962">
    <property type="entry name" value="Glyco_hydro_3_N_sf"/>
</dbReference>
<dbReference type="SUPFAM" id="SSF51445">
    <property type="entry name" value="(Trans)glycosidases"/>
    <property type="match status" value="1"/>
</dbReference>
<dbReference type="Pfam" id="PF01915">
    <property type="entry name" value="Glyco_hydro_3_C"/>
    <property type="match status" value="1"/>
</dbReference>
<sequence length="833" mass="91411">MTTFNIETVISLLTLDEKVKLMAGADFWHTQAIERLNVPLIRVSDGPNGVRGTKLFNGVPAACFPCGTGLASTFDKELMHEAGKLMALEAKHKGAHVILGPTCNMQRSPLGGRGFESFSEDPVLSGLATASVVLGMQSKNIAATVKHYVCNDMEIERNSINALVTQRALRETYLMPFQLTMRDADPKALMTAYNRVNGEHVSQSKFLLHDILRDEWKWDGMVMSDWFGCYSLKEAMDAGLDLEMPGKPMIRVPKSIAHAVQAKEIHINTIDDRVRSVLKLVQWCQKSGIPENAPEDADNNTPKTSSQLRTLAADSIVLLKNENSILPLKPSDSIAVIGPNAKIGAYSGGGSASLRSYYTITPYEGICKRHGKNVPYTIGATANKMLPALGPQLTRDDGSVGFVGNFYLEPRGTEGRTKIDSFNLSNSHMFLVDYAHEKFDNKLYVDFEGTFTPEVTGEHEFGAVVFGDAQIFVDDTLVVDTKINHTRGEAFFSQGTIEQKGRISLEKDKAYKVRVELGSPGTSEHYKDIDPSVAGAGGIQFGAMAIVDPQIEVYKAIELAKSVDKVVMVVGLTQEWESEGYDRASMKLPGLTDELVTAVVKVNPNVVVVNQSGTPVDLPWLDQVPGLVQAWFGGNELGNGIADVLYGDVNPSGKLSLSWPKRVEDNPAFLNSKSNKGQMLYGEDIYIGYKYYEKVDRPVLFPFGFGLSYTSFKFSNLKVGQDEKNFNVSVEVKNTGDKAGSTVAQVYVGAVDSSVERPVKELREFSKVKLQSGETKTMNISLPIKYATAFFDEYEGKWSCEKGEYLVSVGDSSDNVTVKQSVILKKGFLWSGL</sequence>
<dbReference type="Proteomes" id="UP000094336">
    <property type="component" value="Unassembled WGS sequence"/>
</dbReference>
<comment type="catalytic activity">
    <reaction evidence="1 6">
        <text>Hydrolysis of terminal, non-reducing beta-D-glucosyl residues with release of beta-D-glucose.</text>
        <dbReference type="EC" id="3.2.1.21"/>
    </reaction>
</comment>
<dbReference type="Gene3D" id="2.60.40.10">
    <property type="entry name" value="Immunoglobulins"/>
    <property type="match status" value="1"/>
</dbReference>
<dbReference type="PROSITE" id="PS00775">
    <property type="entry name" value="GLYCOSYL_HYDROL_F3"/>
    <property type="match status" value="1"/>
</dbReference>
<evidence type="ECO:0000313" key="8">
    <source>
        <dbReference type="EMBL" id="ODQ79840.1"/>
    </source>
</evidence>
<evidence type="ECO:0000256" key="6">
    <source>
        <dbReference type="RuleBase" id="RU361161"/>
    </source>
</evidence>
<keyword evidence="4 6" id="KW-0378">Hydrolase</keyword>
<keyword evidence="6" id="KW-0119">Carbohydrate metabolism</keyword>
<evidence type="ECO:0000256" key="1">
    <source>
        <dbReference type="ARBA" id="ARBA00000448"/>
    </source>
</evidence>
<reference evidence="9" key="1">
    <citation type="submission" date="2016-05" db="EMBL/GenBank/DDBJ databases">
        <title>Comparative genomics of biotechnologically important yeasts.</title>
        <authorList>
            <consortium name="DOE Joint Genome Institute"/>
            <person name="Riley R."/>
            <person name="Haridas S."/>
            <person name="Wolfe K.H."/>
            <person name="Lopes M.R."/>
            <person name="Hittinger C.T."/>
            <person name="Goker M."/>
            <person name="Salamov A."/>
            <person name="Wisecaver J."/>
            <person name="Long T.M."/>
            <person name="Aerts A.L."/>
            <person name="Barry K."/>
            <person name="Choi C."/>
            <person name="Clum A."/>
            <person name="Coughlan A.Y."/>
            <person name="Deshpande S."/>
            <person name="Douglass A.P."/>
            <person name="Hanson S.J."/>
            <person name="Klenk H.-P."/>
            <person name="Labutti K."/>
            <person name="Lapidus A."/>
            <person name="Lindquist E."/>
            <person name="Lipzen A."/>
            <person name="Meier-Kolthoff J.P."/>
            <person name="Ohm R.A."/>
            <person name="Otillar R.P."/>
            <person name="Pangilinan J."/>
            <person name="Peng Y."/>
            <person name="Rokas A."/>
            <person name="Rosa C.A."/>
            <person name="Scheuner C."/>
            <person name="Sibirny A.A."/>
            <person name="Slot J.C."/>
            <person name="Stielow J.B."/>
            <person name="Sun H."/>
            <person name="Kurtzman C.P."/>
            <person name="Blackwell M."/>
            <person name="Grigoriev I.V."/>
            <person name="Jeffries T.W."/>
        </authorList>
    </citation>
    <scope>NUCLEOTIDE SEQUENCE [LARGE SCALE GENOMIC DNA]</scope>
    <source>
        <strain evidence="9">NRRL Y-12698</strain>
    </source>
</reference>
<dbReference type="InterPro" id="IPR017853">
    <property type="entry name" value="GH"/>
</dbReference>
<evidence type="ECO:0000256" key="4">
    <source>
        <dbReference type="ARBA" id="ARBA00022801"/>
    </source>
</evidence>
<evidence type="ECO:0000259" key="7">
    <source>
        <dbReference type="PROSITE" id="PS51820"/>
    </source>
</evidence>
<evidence type="ECO:0000256" key="2">
    <source>
        <dbReference type="ARBA" id="ARBA00005336"/>
    </source>
</evidence>
<dbReference type="EMBL" id="KV454431">
    <property type="protein sequence ID" value="ODQ79840.1"/>
    <property type="molecule type" value="Genomic_DNA"/>
</dbReference>
<dbReference type="Gene3D" id="3.40.50.1700">
    <property type="entry name" value="Glycoside hydrolase family 3 C-terminal domain"/>
    <property type="match status" value="1"/>
</dbReference>
<dbReference type="UniPathway" id="UPA00696"/>
<dbReference type="InterPro" id="IPR050288">
    <property type="entry name" value="Cellulose_deg_GH3"/>
</dbReference>
<dbReference type="SMART" id="SM01217">
    <property type="entry name" value="Fn3_like"/>
    <property type="match status" value="1"/>
</dbReference>
<evidence type="ECO:0000313" key="9">
    <source>
        <dbReference type="Proteomes" id="UP000094336"/>
    </source>
</evidence>
<dbReference type="Pfam" id="PF14310">
    <property type="entry name" value="Fn3-like"/>
    <property type="match status" value="1"/>
</dbReference>
<dbReference type="InterPro" id="IPR002772">
    <property type="entry name" value="Glyco_hydro_3_C"/>
</dbReference>
<dbReference type="PRINTS" id="PR00133">
    <property type="entry name" value="GLHYDRLASE3"/>
</dbReference>
<gene>
    <name evidence="8" type="ORF">BABINDRAFT_171435</name>
</gene>
<dbReference type="FunFam" id="3.20.20.300:FF:000006">
    <property type="entry name" value="Beta-glucosidase H"/>
    <property type="match status" value="1"/>
</dbReference>
<dbReference type="AlphaFoldDB" id="A0A1E3QQB0"/>
<dbReference type="InterPro" id="IPR019800">
    <property type="entry name" value="Glyco_hydro_3_AS"/>
</dbReference>
<dbReference type="Pfam" id="PF07691">
    <property type="entry name" value="PA14"/>
    <property type="match status" value="1"/>
</dbReference>
<dbReference type="PROSITE" id="PS51820">
    <property type="entry name" value="PA14"/>
    <property type="match status" value="1"/>
</dbReference>
<dbReference type="EC" id="3.2.1.21" evidence="3 6"/>
<dbReference type="GO" id="GO:0008422">
    <property type="term" value="F:beta-glucosidase activity"/>
    <property type="evidence" value="ECO:0007669"/>
    <property type="project" value="UniProtKB-EC"/>
</dbReference>
<dbReference type="STRING" id="984486.A0A1E3QQB0"/>
<evidence type="ECO:0000256" key="5">
    <source>
        <dbReference type="ARBA" id="ARBA00023295"/>
    </source>
</evidence>
<comment type="pathway">
    <text evidence="6">Glycan metabolism; cellulose degradation.</text>
</comment>
<keyword evidence="6" id="KW-0624">Polysaccharide degradation</keyword>
<dbReference type="PANTHER" id="PTHR42715">
    <property type="entry name" value="BETA-GLUCOSIDASE"/>
    <property type="match status" value="1"/>
</dbReference>
<dbReference type="Gene3D" id="3.20.20.300">
    <property type="entry name" value="Glycoside hydrolase, family 3, N-terminal domain"/>
    <property type="match status" value="1"/>
</dbReference>
<dbReference type="InterPro" id="IPR011658">
    <property type="entry name" value="PA14_dom"/>
</dbReference>
<organism evidence="8 9">
    <name type="scientific">Babjeviella inositovora NRRL Y-12698</name>
    <dbReference type="NCBI Taxonomy" id="984486"/>
    <lineage>
        <taxon>Eukaryota</taxon>
        <taxon>Fungi</taxon>
        <taxon>Dikarya</taxon>
        <taxon>Ascomycota</taxon>
        <taxon>Saccharomycotina</taxon>
        <taxon>Pichiomycetes</taxon>
        <taxon>Serinales incertae sedis</taxon>
        <taxon>Babjeviella</taxon>
    </lineage>
</organism>
<dbReference type="GeneID" id="30148669"/>
<name>A0A1E3QQB0_9ASCO</name>
<keyword evidence="9" id="KW-1185">Reference proteome</keyword>
<dbReference type="FunFam" id="2.60.40.10:FF:000495">
    <property type="entry name" value="Periplasmic beta-glucosidase"/>
    <property type="match status" value="1"/>
</dbReference>
<dbReference type="InterPro" id="IPR037524">
    <property type="entry name" value="PA14/GLEYA"/>
</dbReference>
<dbReference type="InterPro" id="IPR001764">
    <property type="entry name" value="Glyco_hydro_3_N"/>
</dbReference>
<dbReference type="RefSeq" id="XP_018985168.1">
    <property type="nucleotide sequence ID" value="XM_019130816.1"/>
</dbReference>
<keyword evidence="5 6" id="KW-0326">Glycosidase</keyword>
<dbReference type="SMART" id="SM00758">
    <property type="entry name" value="PA14"/>
    <property type="match status" value="1"/>
</dbReference>
<accession>A0A1E3QQB0</accession>